<evidence type="ECO:0000313" key="3">
    <source>
        <dbReference type="Proteomes" id="UP000054567"/>
    </source>
</evidence>
<protein>
    <submittedName>
        <fullName evidence="2">Uncharacterized protein</fullName>
    </submittedName>
</protein>
<gene>
    <name evidence="2" type="ORF">CPAG_09104</name>
</gene>
<proteinExistence type="predicted"/>
<reference evidence="3" key="2">
    <citation type="journal article" date="2009" name="Genome Res.">
        <title>Comparative genomic analyses of the human fungal pathogens Coccidioides and their relatives.</title>
        <authorList>
            <person name="Sharpton T.J."/>
            <person name="Stajich J.E."/>
            <person name="Rounsley S.D."/>
            <person name="Gardner M.J."/>
            <person name="Wortman J.R."/>
            <person name="Jordar V.S."/>
            <person name="Maiti R."/>
            <person name="Kodira C.D."/>
            <person name="Neafsey D.E."/>
            <person name="Zeng Q."/>
            <person name="Hung C.-Y."/>
            <person name="McMahan C."/>
            <person name="Muszewska A."/>
            <person name="Grynberg M."/>
            <person name="Mandel M.A."/>
            <person name="Kellner E.M."/>
            <person name="Barker B.M."/>
            <person name="Galgiani J.N."/>
            <person name="Orbach M.J."/>
            <person name="Kirkland T.N."/>
            <person name="Cole G.T."/>
            <person name="Henn M.R."/>
            <person name="Birren B.W."/>
            <person name="Taylor J.W."/>
        </authorList>
    </citation>
    <scope>NUCLEOTIDE SEQUENCE [LARGE SCALE GENOMIC DNA]</scope>
    <source>
        <strain evidence="3">RMSCC 3488</strain>
    </source>
</reference>
<name>A0A0J6ILL5_COCPO</name>
<dbReference type="Proteomes" id="UP000054567">
    <property type="component" value="Unassembled WGS sequence"/>
</dbReference>
<evidence type="ECO:0000256" key="1">
    <source>
        <dbReference type="SAM" id="MobiDB-lite"/>
    </source>
</evidence>
<sequence>MLDLQPHFGSTRPERLTGATHSAGETTAPLPQHRSIAALQQGSYRQIMAGSDPESGVPRASVILPGLGFWCRSISKHEWYGPSRAEYPQPQTVRAADGPGLFQVTSTYAARRSEFHQGGWQRMTIHFPLVGIISRRGTSIPTWSYAT</sequence>
<accession>A0A0J6ILL5</accession>
<reference evidence="2 3" key="1">
    <citation type="submission" date="2007-06" db="EMBL/GenBank/DDBJ databases">
        <title>The Genome Sequence of Coccidioides posadasii RMSCC_3488.</title>
        <authorList>
            <consortium name="Coccidioides Genome Resources Consortium"/>
            <consortium name="The Broad Institute Genome Sequencing Platform"/>
            <person name="Henn M.R."/>
            <person name="Sykes S."/>
            <person name="Young S."/>
            <person name="Jaffe D."/>
            <person name="Berlin A."/>
            <person name="Alvarez P."/>
            <person name="Butler J."/>
            <person name="Gnerre S."/>
            <person name="Grabherr M."/>
            <person name="Mauceli E."/>
            <person name="Brockman W."/>
            <person name="Kodira C."/>
            <person name="Alvarado L."/>
            <person name="Zeng Q."/>
            <person name="Crawford M."/>
            <person name="Antoine C."/>
            <person name="Devon K."/>
            <person name="Galgiani J."/>
            <person name="Orsborn K."/>
            <person name="Lewis M.L."/>
            <person name="Nusbaum C."/>
            <person name="Galagan J."/>
            <person name="Birren B."/>
        </authorList>
    </citation>
    <scope>NUCLEOTIDE SEQUENCE [LARGE SCALE GENOMIC DNA]</scope>
    <source>
        <strain evidence="2 3">RMSCC 3488</strain>
    </source>
</reference>
<feature type="region of interest" description="Disordered" evidence="1">
    <location>
        <begin position="1"/>
        <end position="28"/>
    </location>
</feature>
<evidence type="ECO:0000313" key="2">
    <source>
        <dbReference type="EMBL" id="KMM72812.1"/>
    </source>
</evidence>
<dbReference type="AlphaFoldDB" id="A0A0J6ILL5"/>
<reference evidence="3" key="3">
    <citation type="journal article" date="2010" name="Genome Res.">
        <title>Population genomic sequencing of Coccidioides fungi reveals recent hybridization and transposon control.</title>
        <authorList>
            <person name="Neafsey D.E."/>
            <person name="Barker B.M."/>
            <person name="Sharpton T.J."/>
            <person name="Stajich J.E."/>
            <person name="Park D.J."/>
            <person name="Whiston E."/>
            <person name="Hung C.-Y."/>
            <person name="McMahan C."/>
            <person name="White J."/>
            <person name="Sykes S."/>
            <person name="Heiman D."/>
            <person name="Young S."/>
            <person name="Zeng Q."/>
            <person name="Abouelleil A."/>
            <person name="Aftuck L."/>
            <person name="Bessette D."/>
            <person name="Brown A."/>
            <person name="FitzGerald M."/>
            <person name="Lui A."/>
            <person name="Macdonald J.P."/>
            <person name="Priest M."/>
            <person name="Orbach M.J."/>
            <person name="Galgiani J.N."/>
            <person name="Kirkland T.N."/>
            <person name="Cole G.T."/>
            <person name="Birren B.W."/>
            <person name="Henn M.R."/>
            <person name="Taylor J.W."/>
            <person name="Rounsley S.D."/>
        </authorList>
    </citation>
    <scope>NUCLEOTIDE SEQUENCE [LARGE SCALE GENOMIC DNA]</scope>
    <source>
        <strain evidence="3">RMSCC 3488</strain>
    </source>
</reference>
<organism evidence="2 3">
    <name type="scientific">Coccidioides posadasii RMSCC 3488</name>
    <dbReference type="NCBI Taxonomy" id="454284"/>
    <lineage>
        <taxon>Eukaryota</taxon>
        <taxon>Fungi</taxon>
        <taxon>Dikarya</taxon>
        <taxon>Ascomycota</taxon>
        <taxon>Pezizomycotina</taxon>
        <taxon>Eurotiomycetes</taxon>
        <taxon>Eurotiomycetidae</taxon>
        <taxon>Onygenales</taxon>
        <taxon>Onygenaceae</taxon>
        <taxon>Coccidioides</taxon>
    </lineage>
</organism>
<dbReference type="EMBL" id="DS268114">
    <property type="protein sequence ID" value="KMM72812.1"/>
    <property type="molecule type" value="Genomic_DNA"/>
</dbReference>
<dbReference type="VEuPathDB" id="FungiDB:CPAG_09104"/>